<feature type="domain" description="DUF4367" evidence="1">
    <location>
        <begin position="259"/>
        <end position="360"/>
    </location>
</feature>
<dbReference type="RefSeq" id="WP_301677939.1">
    <property type="nucleotide sequence ID" value="NZ_VCYI01000013.1"/>
</dbReference>
<dbReference type="EMBL" id="VCYI01000013">
    <property type="protein sequence ID" value="MDN7013347.1"/>
    <property type="molecule type" value="Genomic_DNA"/>
</dbReference>
<evidence type="ECO:0000313" key="3">
    <source>
        <dbReference type="EMBL" id="MDN7013347.1"/>
    </source>
</evidence>
<comment type="caution">
    <text evidence="3">The sequence shown here is derived from an EMBL/GenBank/DDBJ whole genome shotgun (WGS) entry which is preliminary data.</text>
</comment>
<evidence type="ECO:0000313" key="4">
    <source>
        <dbReference type="Proteomes" id="UP001168423"/>
    </source>
</evidence>
<dbReference type="SUPFAM" id="SSF89392">
    <property type="entry name" value="Prokaryotic lipoproteins and lipoprotein localization factors"/>
    <property type="match status" value="1"/>
</dbReference>
<gene>
    <name evidence="3" type="ORF">FGW20_09910</name>
</gene>
<feature type="domain" description="Uncharacterized protein TP-0789" evidence="2">
    <location>
        <begin position="71"/>
        <end position="210"/>
    </location>
</feature>
<dbReference type="Gene3D" id="2.50.20.10">
    <property type="entry name" value="Lipoprotein localisation LolA/LolB/LppX"/>
    <property type="match status" value="1"/>
</dbReference>
<protein>
    <submittedName>
        <fullName evidence="3">DUF4367 domain-containing protein</fullName>
    </submittedName>
</protein>
<dbReference type="InterPro" id="IPR052944">
    <property type="entry name" value="Sporulation_related"/>
</dbReference>
<dbReference type="Pfam" id="PF17131">
    <property type="entry name" value="LolA_like"/>
    <property type="match status" value="1"/>
</dbReference>
<dbReference type="PANTHER" id="PTHR37507:SF2">
    <property type="entry name" value="SPORULATION PROTEIN YDCC"/>
    <property type="match status" value="1"/>
</dbReference>
<name>A0ABT8M2S7_9EURY</name>
<evidence type="ECO:0000259" key="2">
    <source>
        <dbReference type="Pfam" id="PF17131"/>
    </source>
</evidence>
<keyword evidence="4" id="KW-1185">Reference proteome</keyword>
<dbReference type="Pfam" id="PF14285">
    <property type="entry name" value="DUF4367"/>
    <property type="match status" value="1"/>
</dbReference>
<dbReference type="CDD" id="cd16329">
    <property type="entry name" value="LolA_like"/>
    <property type="match status" value="1"/>
</dbReference>
<sequence length="369" mass="39879">MKHLALALLLLACAAGCLDTAADPPPADEIAARFIAAEEQATDFTATVAVTAGSENVTVRLLRKAPESYRLEFLEPADLAGTVVVSNGTRKWRYDPATRTALTVAGPYIQAAFSEPPYPGWAEGVRGYAETVAGALSEQNASYLGSETIGGRTAYILEVTGDSKTFEAPTRYREAVHRFRVWIDAETWLLLGVEMYGNEGNLILSAEYTDPLANTGLPDDIFAFDPPVGVEVRPMPTAAITPLFLSSIEEARRYGVEMPSYLPEGYAFADGVHLPGGYTMLRFTDSSNDLEVVKRLHDPYREEAVLPGTPDVVLLSGGREAGYVSADGRDQLRWHDGEYSYHLTGGMLGKDELVRVAESVAIEAAPVPA</sequence>
<proteinExistence type="predicted"/>
<dbReference type="PANTHER" id="PTHR37507">
    <property type="entry name" value="SPORULATION PROTEIN YDCC"/>
    <property type="match status" value="1"/>
</dbReference>
<reference evidence="3" key="1">
    <citation type="submission" date="2019-05" db="EMBL/GenBank/DDBJ databases">
        <title>Isolation and characterization of methanogens from the cold seep sediment at Four-Way Closure Ridge.</title>
        <authorList>
            <person name="You Y.-T."/>
            <person name="Chen S.-C."/>
            <person name="Zhang W.-L."/>
            <person name="Lai M.-C."/>
        </authorList>
    </citation>
    <scope>NUCLEOTIDE SEQUENCE</scope>
    <source>
        <strain evidence="3">FWC-SCC3</strain>
    </source>
</reference>
<dbReference type="InterPro" id="IPR025377">
    <property type="entry name" value="DUF4367"/>
</dbReference>
<accession>A0ABT8M2S7</accession>
<dbReference type="InterPro" id="IPR029046">
    <property type="entry name" value="LolA/LolB/LppX"/>
</dbReference>
<evidence type="ECO:0000259" key="1">
    <source>
        <dbReference type="Pfam" id="PF14285"/>
    </source>
</evidence>
<dbReference type="Proteomes" id="UP001168423">
    <property type="component" value="Unassembled WGS sequence"/>
</dbReference>
<dbReference type="InterPro" id="IPR033399">
    <property type="entry name" value="TP_0789-like"/>
</dbReference>
<organism evidence="3 4">
    <name type="scientific">Methanoculleus methanifontis</name>
    <dbReference type="NCBI Taxonomy" id="2584086"/>
    <lineage>
        <taxon>Archaea</taxon>
        <taxon>Methanobacteriati</taxon>
        <taxon>Methanobacteriota</taxon>
        <taxon>Stenosarchaea group</taxon>
        <taxon>Methanomicrobia</taxon>
        <taxon>Methanomicrobiales</taxon>
        <taxon>Methanomicrobiaceae</taxon>
        <taxon>Methanoculleus</taxon>
    </lineage>
</organism>